<dbReference type="AlphaFoldDB" id="A0A975YHB0"/>
<name>A0A975YHB0_9RHOB</name>
<keyword evidence="1" id="KW-0732">Signal</keyword>
<sequence length="355" mass="36822">MIQRILLALSVLALSTQITQAQGAAGRLQSVLSGVPQLVFEGGEGPIIAGYGNGDAVRWIAVRGAQAGRNPNTPNRFAALRSAASLQRAVIEGTSDAEIRAAVGLTALDWVETWEVAQGAIRVGAMDIFPDSEMRLRGALFSNGMTEDQRGGAPVMWGGEADYAADPARVDPANPFGGDTGLPLRMAFLGDRAIWATGWAALDAVRAPSGANLASRPDAQTLLGGLRRVGNLGGVVSVRCWLRNGGALPISGAETTPVEALALADFANRETEGAALVLALAEGVDADAVAVRLRDAWPILSELPSPATPEITSGGGSITVTMQSDWGEDAAATNAAYDLFLNVLEGGRLGFLLNR</sequence>
<dbReference type="RefSeq" id="WP_257892376.1">
    <property type="nucleotide sequence ID" value="NZ_JAIMBW010000001.1"/>
</dbReference>
<dbReference type="Proteomes" id="UP000693972">
    <property type="component" value="Unassembled WGS sequence"/>
</dbReference>
<keyword evidence="4" id="KW-1185">Reference proteome</keyword>
<dbReference type="EMBL" id="CP078073">
    <property type="protein sequence ID" value="QXL89333.1"/>
    <property type="molecule type" value="Genomic_DNA"/>
</dbReference>
<organism evidence="3">
    <name type="scientific">Gymnodinialimonas phycosphaerae</name>
    <dbReference type="NCBI Taxonomy" id="2841589"/>
    <lineage>
        <taxon>Bacteria</taxon>
        <taxon>Pseudomonadati</taxon>
        <taxon>Pseudomonadota</taxon>
        <taxon>Alphaproteobacteria</taxon>
        <taxon>Rhodobacterales</taxon>
        <taxon>Paracoccaceae</taxon>
        <taxon>Gymnodinialimonas</taxon>
    </lineage>
</organism>
<protein>
    <submittedName>
        <fullName evidence="3">Uncharacterized protein</fullName>
    </submittedName>
</protein>
<accession>A0A975YHB0</accession>
<evidence type="ECO:0000313" key="3">
    <source>
        <dbReference type="EMBL" id="QXL89333.1"/>
    </source>
</evidence>
<feature type="chain" id="PRO_5036735007" evidence="1">
    <location>
        <begin position="22"/>
        <end position="355"/>
    </location>
</feature>
<evidence type="ECO:0000256" key="1">
    <source>
        <dbReference type="SAM" id="SignalP"/>
    </source>
</evidence>
<evidence type="ECO:0000313" key="2">
    <source>
        <dbReference type="EMBL" id="MBY4892595.1"/>
    </source>
</evidence>
<dbReference type="EMBL" id="JAIMBW010000001">
    <property type="protein sequence ID" value="MBY4892595.1"/>
    <property type="molecule type" value="Genomic_DNA"/>
</dbReference>
<evidence type="ECO:0000313" key="4">
    <source>
        <dbReference type="Proteomes" id="UP000693972"/>
    </source>
</evidence>
<feature type="signal peptide" evidence="1">
    <location>
        <begin position="1"/>
        <end position="21"/>
    </location>
</feature>
<gene>
    <name evidence="2" type="ORF">KUL25_07435</name>
    <name evidence="3" type="ORF">KUL25_07440</name>
</gene>
<reference evidence="3 4" key="1">
    <citation type="submission" date="2021-07" db="EMBL/GenBank/DDBJ databases">
        <title>Karlodiniumbacter phycospheric gen. nov., sp. nov., a phycosphere bacterium isolated from karlodinium veneficum.</title>
        <authorList>
            <person name="Peng Y."/>
            <person name="Jiang L."/>
            <person name="Lee J."/>
        </authorList>
    </citation>
    <scope>NUCLEOTIDE SEQUENCE</scope>
    <source>
        <strain evidence="3 4">N5</strain>
    </source>
</reference>
<proteinExistence type="predicted"/>